<dbReference type="Gene3D" id="1.10.1370.20">
    <property type="entry name" value="Oligoendopeptidase f, C-terminal domain"/>
    <property type="match status" value="1"/>
</dbReference>
<feature type="domain" description="Peptidase M3A/M3B catalytic" evidence="8">
    <location>
        <begin position="204"/>
        <end position="308"/>
    </location>
</feature>
<proteinExistence type="inferred from homology"/>
<keyword evidence="7" id="KW-0732">Signal</keyword>
<dbReference type="OrthoDB" id="6048622at2"/>
<keyword evidence="10" id="KW-1185">Reference proteome</keyword>
<evidence type="ECO:0000259" key="8">
    <source>
        <dbReference type="Pfam" id="PF01432"/>
    </source>
</evidence>
<dbReference type="Proteomes" id="UP000316093">
    <property type="component" value="Chromosome"/>
</dbReference>
<dbReference type="Pfam" id="PF01432">
    <property type="entry name" value="Peptidase_M3"/>
    <property type="match status" value="2"/>
</dbReference>
<comment type="similarity">
    <text evidence="6">Belongs to the peptidase M3 family.</text>
</comment>
<sequence length="616" mass="67560">MTKRHLALCLALATAAAHAEDRRIDPSIWFPSAAAEAADRTQLLADSEALPVLDKPTPAALLEYIHRGEALMARNQRHQAWLHLRTALDIDDHASKDAASSVGDAAASVAERTRKTLRNVGDAGFAKDATALPALAHYHWLLERATRDLPHELPESEEAIESSLADQDSSSFWAIYQKTRRATHYGTVHTAKGDLDAGKDADMLATDPDRHVREQAWKQKQAALAASSETYAAILAGIVRLGDRTAKLHHFADAPEATYFGRLFTRADVDATANAVEAQASVLQAYQTLRAAHTARRLGVDQAHSWDLSMPLPGFTPPAFDEARLREVIPAALAPLGADYTAHFRALLDPATKRTDLATVQGTREDDNFSITAPGAPGTLFLGVWQPTVKAASVVAHEGGHAMHTQLMNEHGVSPFFNHGPSWMNEGIAILNEMLFYEYLYQHTNDPAAKAYYLQAQLDEMTFEIFTSAEEAQLEEGIYDGVVAGKIRNAADMDALTLDITKRFEIWPAIDPELSHAWAGKRLMFQDPLYLVNYLNAGLLATKMFAMATKDPADFQKRYAALMAEGFDASPKDILKRFFGRELTPAELVGADMDVIRGKTAALGKLYTTLDTDKAH</sequence>
<keyword evidence="2 6" id="KW-0479">Metal-binding</keyword>
<evidence type="ECO:0000256" key="7">
    <source>
        <dbReference type="SAM" id="SignalP"/>
    </source>
</evidence>
<dbReference type="AlphaFoldDB" id="A0A4Y5Z3R3"/>
<organism evidence="9 10">
    <name type="scientific">Luteibacter pinisoli</name>
    <dbReference type="NCBI Taxonomy" id="2589080"/>
    <lineage>
        <taxon>Bacteria</taxon>
        <taxon>Pseudomonadati</taxon>
        <taxon>Pseudomonadota</taxon>
        <taxon>Gammaproteobacteria</taxon>
        <taxon>Lysobacterales</taxon>
        <taxon>Rhodanobacteraceae</taxon>
        <taxon>Luteibacter</taxon>
    </lineage>
</organism>
<keyword evidence="1 6" id="KW-0645">Protease</keyword>
<comment type="cofactor">
    <cofactor evidence="6">
        <name>Zn(2+)</name>
        <dbReference type="ChEBI" id="CHEBI:29105"/>
    </cofactor>
    <text evidence="6">Binds 1 zinc ion.</text>
</comment>
<keyword evidence="4 6" id="KW-0862">Zinc</keyword>
<dbReference type="GO" id="GO:0046872">
    <property type="term" value="F:metal ion binding"/>
    <property type="evidence" value="ECO:0007669"/>
    <property type="project" value="UniProtKB-UniRule"/>
</dbReference>
<dbReference type="GO" id="GO:0006508">
    <property type="term" value="P:proteolysis"/>
    <property type="evidence" value="ECO:0007669"/>
    <property type="project" value="UniProtKB-KW"/>
</dbReference>
<evidence type="ECO:0000313" key="10">
    <source>
        <dbReference type="Proteomes" id="UP000316093"/>
    </source>
</evidence>
<evidence type="ECO:0000256" key="3">
    <source>
        <dbReference type="ARBA" id="ARBA00022801"/>
    </source>
</evidence>
<keyword evidence="3 6" id="KW-0378">Hydrolase</keyword>
<protein>
    <submittedName>
        <fullName evidence="9">M3 family oligoendopeptidase</fullName>
    </submittedName>
</protein>
<dbReference type="GO" id="GO:0004222">
    <property type="term" value="F:metalloendopeptidase activity"/>
    <property type="evidence" value="ECO:0007669"/>
    <property type="project" value="InterPro"/>
</dbReference>
<accession>A0A4Y5Z3R3</accession>
<reference evidence="9 10" key="1">
    <citation type="submission" date="2019-06" db="EMBL/GenBank/DDBJ databases">
        <title>A complete genome sequence for Luteibacter pinisoli MAH-14.</title>
        <authorList>
            <person name="Baltrus D.A."/>
        </authorList>
    </citation>
    <scope>NUCLEOTIDE SEQUENCE [LARGE SCALE GENOMIC DNA]</scope>
    <source>
        <strain evidence="9 10">MAH-14</strain>
    </source>
</reference>
<evidence type="ECO:0000256" key="6">
    <source>
        <dbReference type="RuleBase" id="RU003435"/>
    </source>
</evidence>
<evidence type="ECO:0000256" key="1">
    <source>
        <dbReference type="ARBA" id="ARBA00022670"/>
    </source>
</evidence>
<dbReference type="InterPro" id="IPR042088">
    <property type="entry name" value="OligoPept_F_C"/>
</dbReference>
<gene>
    <name evidence="9" type="ORF">FIV34_12270</name>
</gene>
<feature type="domain" description="Peptidase M3A/M3B catalytic" evidence="8">
    <location>
        <begin position="389"/>
        <end position="588"/>
    </location>
</feature>
<name>A0A4Y5Z3R3_9GAMM</name>
<dbReference type="SUPFAM" id="SSF55486">
    <property type="entry name" value="Metalloproteases ('zincins'), catalytic domain"/>
    <property type="match status" value="1"/>
</dbReference>
<feature type="chain" id="PRO_5021495043" evidence="7">
    <location>
        <begin position="20"/>
        <end position="616"/>
    </location>
</feature>
<dbReference type="InterPro" id="IPR001567">
    <property type="entry name" value="Pept_M3A_M3B_dom"/>
</dbReference>
<dbReference type="KEGG" id="lpy:FIV34_12270"/>
<dbReference type="RefSeq" id="WP_139983148.1">
    <property type="nucleotide sequence ID" value="NZ_CP041046.1"/>
</dbReference>
<feature type="signal peptide" evidence="7">
    <location>
        <begin position="1"/>
        <end position="19"/>
    </location>
</feature>
<keyword evidence="5 6" id="KW-0482">Metalloprotease</keyword>
<dbReference type="EMBL" id="CP041046">
    <property type="protein sequence ID" value="QDE39931.1"/>
    <property type="molecule type" value="Genomic_DNA"/>
</dbReference>
<evidence type="ECO:0000256" key="2">
    <source>
        <dbReference type="ARBA" id="ARBA00022723"/>
    </source>
</evidence>
<evidence type="ECO:0000256" key="4">
    <source>
        <dbReference type="ARBA" id="ARBA00022833"/>
    </source>
</evidence>
<dbReference type="Gene3D" id="1.20.140.70">
    <property type="entry name" value="Oligopeptidase f, N-terminal domain"/>
    <property type="match status" value="1"/>
</dbReference>
<evidence type="ECO:0000313" key="9">
    <source>
        <dbReference type="EMBL" id="QDE39931.1"/>
    </source>
</evidence>
<evidence type="ECO:0000256" key="5">
    <source>
        <dbReference type="ARBA" id="ARBA00023049"/>
    </source>
</evidence>